<accession>A0A2A2H5G4</accession>
<organism evidence="2 3">
    <name type="scientific">Methanobacterium bryantii</name>
    <dbReference type="NCBI Taxonomy" id="2161"/>
    <lineage>
        <taxon>Archaea</taxon>
        <taxon>Methanobacteriati</taxon>
        <taxon>Methanobacteriota</taxon>
        <taxon>Methanomada group</taxon>
        <taxon>Methanobacteria</taxon>
        <taxon>Methanobacteriales</taxon>
        <taxon>Methanobacteriaceae</taxon>
        <taxon>Methanobacterium</taxon>
    </lineage>
</organism>
<dbReference type="SUPFAM" id="SSF51735">
    <property type="entry name" value="NAD(P)-binding Rossmann-fold domains"/>
    <property type="match status" value="1"/>
</dbReference>
<dbReference type="EMBL" id="LMVM01000023">
    <property type="protein sequence ID" value="PAV04513.1"/>
    <property type="molecule type" value="Genomic_DNA"/>
</dbReference>
<dbReference type="InterPro" id="IPR036291">
    <property type="entry name" value="NAD(P)-bd_dom_sf"/>
</dbReference>
<evidence type="ECO:0000313" key="3">
    <source>
        <dbReference type="Proteomes" id="UP000217784"/>
    </source>
</evidence>
<reference evidence="2 3" key="1">
    <citation type="journal article" date="2017" name="BMC Genomics">
        <title>Genomic analysis of methanogenic archaea reveals a shift towards energy conservation.</title>
        <authorList>
            <person name="Gilmore S.P."/>
            <person name="Henske J.K."/>
            <person name="Sexton J.A."/>
            <person name="Solomon K.V."/>
            <person name="Seppala S."/>
            <person name="Yoo J.I."/>
            <person name="Huyett L.M."/>
            <person name="Pressman A."/>
            <person name="Cogan J.Z."/>
            <person name="Kivenson V."/>
            <person name="Peng X."/>
            <person name="Tan Y."/>
            <person name="Valentine D.L."/>
            <person name="O'Malley M.A."/>
        </authorList>
    </citation>
    <scope>NUCLEOTIDE SEQUENCE [LARGE SCALE GENOMIC DNA]</scope>
    <source>
        <strain evidence="2 3">M.o.H.</strain>
    </source>
</reference>
<dbReference type="AlphaFoldDB" id="A0A2A2H5G4"/>
<evidence type="ECO:0000313" key="2">
    <source>
        <dbReference type="EMBL" id="PAV04513.1"/>
    </source>
</evidence>
<dbReference type="PANTHER" id="PTHR14097">
    <property type="entry name" value="OXIDOREDUCTASE HTATIP2"/>
    <property type="match status" value="1"/>
</dbReference>
<sequence>MKIIIFGATGMVGSEVVRQAIKKQDINEITAVVRNPLSIDDPKLKTILKTDFLDYTDLIPVFKEVDACIWCLGISQNQVSKEEYEIITYEYAVAAAKTMLAANPAVTFVFLSGQGADSSEKSRILFARIKGKTENALKELNFKELYIARPGGIIPTYPKTNESILKKITVGFIKISGKIVPSTVITSKQLAQALLYVAEKGSDAITLDNKSLQKLSAN</sequence>
<dbReference type="OrthoDB" id="358920at2157"/>
<dbReference type="Proteomes" id="UP000217784">
    <property type="component" value="Unassembled WGS sequence"/>
</dbReference>
<dbReference type="RefSeq" id="WP_069582801.1">
    <property type="nucleotide sequence ID" value="NZ_LMVM01000023.1"/>
</dbReference>
<name>A0A2A2H5G4_METBR</name>
<keyword evidence="3" id="KW-1185">Reference proteome</keyword>
<dbReference type="Pfam" id="PF13460">
    <property type="entry name" value="NAD_binding_10"/>
    <property type="match status" value="1"/>
</dbReference>
<dbReference type="InterPro" id="IPR016040">
    <property type="entry name" value="NAD(P)-bd_dom"/>
</dbReference>
<gene>
    <name evidence="2" type="ORF">ASJ80_06690</name>
</gene>
<dbReference type="Gene3D" id="3.40.50.720">
    <property type="entry name" value="NAD(P)-binding Rossmann-like Domain"/>
    <property type="match status" value="1"/>
</dbReference>
<comment type="caution">
    <text evidence="2">The sequence shown here is derived from an EMBL/GenBank/DDBJ whole genome shotgun (WGS) entry which is preliminary data.</text>
</comment>
<dbReference type="PANTHER" id="PTHR14097:SF8">
    <property type="entry name" value="NAD(P)-BINDING DOMAIN-CONTAINING PROTEIN"/>
    <property type="match status" value="1"/>
</dbReference>
<proteinExistence type="predicted"/>
<evidence type="ECO:0000259" key="1">
    <source>
        <dbReference type="Pfam" id="PF13460"/>
    </source>
</evidence>
<protein>
    <recommendedName>
        <fullName evidence="1">NAD(P)-binding domain-containing protein</fullName>
    </recommendedName>
</protein>
<feature type="domain" description="NAD(P)-binding" evidence="1">
    <location>
        <begin position="7"/>
        <end position="153"/>
    </location>
</feature>